<sequence length="172" mass="19924">MSNNNSIEIERKFLISGFPKVDFDEVGIVLTIYLDIKCDSNGKITQEIRVRRWFESGKGYRPDAITIKSGGTLVRTEIESNLTDNSLFNECLKKLHCKPIVKDYRGLYNNGCLIEFNLVDGGTDNAFYYAEVEFDSEEEANSYVWPFPEVFIEEVTNKPEYKMANYWKRTRG</sequence>
<dbReference type="Gene3D" id="2.40.320.10">
    <property type="entry name" value="Hypothetical Protein Pfu-838710-001"/>
    <property type="match status" value="1"/>
</dbReference>
<protein>
    <recommendedName>
        <fullName evidence="2">CYTH domain-containing protein</fullName>
    </recommendedName>
</protein>
<dbReference type="InterPro" id="IPR033469">
    <property type="entry name" value="CYTH-like_dom_sf"/>
</dbReference>
<name>A0A8S5Q1P2_9CAUD</name>
<accession>A0A8S5Q1P2</accession>
<dbReference type="SUPFAM" id="SSF55154">
    <property type="entry name" value="CYTH-like phosphatases"/>
    <property type="match status" value="1"/>
</dbReference>
<proteinExistence type="predicted"/>
<reference evidence="1" key="1">
    <citation type="journal article" date="2021" name="Proc. Natl. Acad. Sci. U.S.A.">
        <title>A Catalog of Tens of Thousands of Viruses from Human Metagenomes Reveals Hidden Associations with Chronic Diseases.</title>
        <authorList>
            <person name="Tisza M.J."/>
            <person name="Buck C.B."/>
        </authorList>
    </citation>
    <scope>NUCLEOTIDE SEQUENCE</scope>
    <source>
        <strain evidence="1">CtLqe90</strain>
    </source>
</reference>
<evidence type="ECO:0008006" key="2">
    <source>
        <dbReference type="Google" id="ProtNLM"/>
    </source>
</evidence>
<evidence type="ECO:0000313" key="1">
    <source>
        <dbReference type="EMBL" id="DAE13082.1"/>
    </source>
</evidence>
<dbReference type="EMBL" id="BK015564">
    <property type="protein sequence ID" value="DAE13082.1"/>
    <property type="molecule type" value="Genomic_DNA"/>
</dbReference>
<organism evidence="1">
    <name type="scientific">Siphoviridae sp. ctLqe90</name>
    <dbReference type="NCBI Taxonomy" id="2825456"/>
    <lineage>
        <taxon>Viruses</taxon>
        <taxon>Duplodnaviria</taxon>
        <taxon>Heunggongvirae</taxon>
        <taxon>Uroviricota</taxon>
        <taxon>Caudoviricetes</taxon>
    </lineage>
</organism>